<evidence type="ECO:0000256" key="3">
    <source>
        <dbReference type="ARBA" id="ARBA00022692"/>
    </source>
</evidence>
<reference evidence="9 10" key="1">
    <citation type="submission" date="2019-06" db="EMBL/GenBank/DDBJ databases">
        <title>Whole genome sequence for Cellvibrionaceae sp. R142.</title>
        <authorList>
            <person name="Wang G."/>
        </authorList>
    </citation>
    <scope>NUCLEOTIDE SEQUENCE [LARGE SCALE GENOMIC DNA]</scope>
    <source>
        <strain evidence="9 10">R142</strain>
    </source>
</reference>
<organism evidence="9 10">
    <name type="scientific">Exilibacterium tricleocarpae</name>
    <dbReference type="NCBI Taxonomy" id="2591008"/>
    <lineage>
        <taxon>Bacteria</taxon>
        <taxon>Pseudomonadati</taxon>
        <taxon>Pseudomonadota</taxon>
        <taxon>Gammaproteobacteria</taxon>
        <taxon>Cellvibrionales</taxon>
        <taxon>Cellvibrionaceae</taxon>
        <taxon>Exilibacterium</taxon>
    </lineage>
</organism>
<keyword evidence="2" id="KW-0813">Transport</keyword>
<keyword evidence="4" id="KW-0677">Repeat</keyword>
<feature type="transmembrane region" description="Helical" evidence="7">
    <location>
        <begin position="402"/>
        <end position="435"/>
    </location>
</feature>
<accession>A0A545U5F5</accession>
<sequence length="592" mass="62691">MMFSPDAWLTFATIALCFSLLVFSRLPADLVLVGGVALLLLLGVITAPEALAGLANEGMATVGVLFIVARGLVDTGVVGWIAQTLLGRPGSVAGAQLRLMAPVAALSTVLNNTPVVAMMVPAVENWAKRIGFSVSQLMIPLSYAAVVGGTCTLVGSSTNLVVNGMLIEATTGPGLSMFDLAWVGIPCVLVVMVFVVIASRWLLPNRTELQGSRFEDARQYILEMEVEEDSPLEGLSIEKAGLRQLPGVFLIEVERDGHLMTAVAPTEKLVAGDHLVFAGDVRSVVDLKNIHGLRVSEDQVFKLSESEYSRCLVEVVVSPNFPGLGKTVRDMGFRKHYGAVIIAMARGGERIKSRIGDMVLRPGDTLLLECHEEFVDQQSYSRDFLLVSRIENSEPLRHRRRLLAAAIMLAMVAAVAAGLTTMFEAAILAAGAMIVGRCLGVQAARRSIDWQVLLVIAAAIALGGALQKTGAAQTIAQSLIGLGGASPWLTLALLFTLTAGFSAIISNLAAAVLLFPVALSAAQQLGVDVTPFAVTLMVAASACFATPIGYQTNLMVYGPGGYRFVDFLKIGLPLTVAVGVVTVLLVPLVWPF</sequence>
<feature type="transmembrane region" description="Helical" evidence="7">
    <location>
        <begin position="182"/>
        <end position="203"/>
    </location>
</feature>
<feature type="transmembrane region" description="Helical" evidence="7">
    <location>
        <begin position="529"/>
        <end position="550"/>
    </location>
</feature>
<evidence type="ECO:0000313" key="9">
    <source>
        <dbReference type="EMBL" id="TQV84705.1"/>
    </source>
</evidence>
<protein>
    <submittedName>
        <fullName evidence="9">SLC13 family permease</fullName>
    </submittedName>
</protein>
<keyword evidence="6 7" id="KW-0472">Membrane</keyword>
<keyword evidence="5 7" id="KW-1133">Transmembrane helix</keyword>
<dbReference type="RefSeq" id="WP_142902911.1">
    <property type="nucleotide sequence ID" value="NZ_ML660088.1"/>
</dbReference>
<evidence type="ECO:0000256" key="5">
    <source>
        <dbReference type="ARBA" id="ARBA00022989"/>
    </source>
</evidence>
<comment type="caution">
    <text evidence="9">The sequence shown here is derived from an EMBL/GenBank/DDBJ whole genome shotgun (WGS) entry which is preliminary data.</text>
</comment>
<dbReference type="PROSITE" id="PS01271">
    <property type="entry name" value="NA_SULFATE"/>
    <property type="match status" value="1"/>
</dbReference>
<feature type="domain" description="RCK C-terminal" evidence="8">
    <location>
        <begin position="209"/>
        <end position="293"/>
    </location>
</feature>
<gene>
    <name evidence="9" type="ORF">FKG94_04065</name>
</gene>
<feature type="transmembrane region" description="Helical" evidence="7">
    <location>
        <begin position="30"/>
        <end position="47"/>
    </location>
</feature>
<dbReference type="InterPro" id="IPR051679">
    <property type="entry name" value="DASS-Related_Transporters"/>
</dbReference>
<dbReference type="AlphaFoldDB" id="A0A545U5F5"/>
<keyword evidence="3 7" id="KW-0812">Transmembrane</keyword>
<dbReference type="PANTHER" id="PTHR43652:SF2">
    <property type="entry name" value="BASIC AMINO ACID ANTIPORTER YFCC-RELATED"/>
    <property type="match status" value="1"/>
</dbReference>
<dbReference type="PANTHER" id="PTHR43652">
    <property type="entry name" value="BASIC AMINO ACID ANTIPORTER YFCC-RELATED"/>
    <property type="match status" value="1"/>
</dbReference>
<dbReference type="PROSITE" id="PS51202">
    <property type="entry name" value="RCK_C"/>
    <property type="match status" value="2"/>
</dbReference>
<feature type="transmembrane region" description="Helical" evidence="7">
    <location>
        <begin position="101"/>
        <end position="120"/>
    </location>
</feature>
<comment type="subcellular location">
    <subcellularLocation>
        <location evidence="1">Membrane</location>
        <topology evidence="1">Multi-pass membrane protein</topology>
    </subcellularLocation>
</comment>
<dbReference type="EMBL" id="VHSG01000005">
    <property type="protein sequence ID" value="TQV84705.1"/>
    <property type="molecule type" value="Genomic_DNA"/>
</dbReference>
<name>A0A545U5F5_9GAMM</name>
<evidence type="ECO:0000256" key="1">
    <source>
        <dbReference type="ARBA" id="ARBA00004141"/>
    </source>
</evidence>
<dbReference type="InterPro" id="IPR036721">
    <property type="entry name" value="RCK_C_sf"/>
</dbReference>
<evidence type="ECO:0000256" key="7">
    <source>
        <dbReference type="SAM" id="Phobius"/>
    </source>
</evidence>
<dbReference type="GO" id="GO:0006813">
    <property type="term" value="P:potassium ion transport"/>
    <property type="evidence" value="ECO:0007669"/>
    <property type="project" value="InterPro"/>
</dbReference>
<evidence type="ECO:0000256" key="4">
    <source>
        <dbReference type="ARBA" id="ARBA00022737"/>
    </source>
</evidence>
<proteinExistence type="predicted"/>
<evidence type="ECO:0000259" key="8">
    <source>
        <dbReference type="PROSITE" id="PS51202"/>
    </source>
</evidence>
<dbReference type="GO" id="GO:0005886">
    <property type="term" value="C:plasma membrane"/>
    <property type="evidence" value="ECO:0007669"/>
    <property type="project" value="TreeGrafter"/>
</dbReference>
<evidence type="ECO:0000256" key="6">
    <source>
        <dbReference type="ARBA" id="ARBA00023136"/>
    </source>
</evidence>
<dbReference type="Pfam" id="PF02080">
    <property type="entry name" value="TrkA_C"/>
    <property type="match status" value="2"/>
</dbReference>
<keyword evidence="10" id="KW-1185">Reference proteome</keyword>
<feature type="transmembrane region" description="Helical" evidence="7">
    <location>
        <begin position="478"/>
        <end position="497"/>
    </location>
</feature>
<dbReference type="InterPro" id="IPR004680">
    <property type="entry name" value="Cit_transptr-like_dom"/>
</dbReference>
<dbReference type="Proteomes" id="UP000319732">
    <property type="component" value="Unassembled WGS sequence"/>
</dbReference>
<dbReference type="InterPro" id="IPR006037">
    <property type="entry name" value="RCK_C"/>
</dbReference>
<feature type="transmembrane region" description="Helical" evidence="7">
    <location>
        <begin position="141"/>
        <end position="162"/>
    </location>
</feature>
<evidence type="ECO:0000256" key="2">
    <source>
        <dbReference type="ARBA" id="ARBA00022448"/>
    </source>
</evidence>
<feature type="transmembrane region" description="Helical" evidence="7">
    <location>
        <begin position="59"/>
        <end position="81"/>
    </location>
</feature>
<dbReference type="Pfam" id="PF03600">
    <property type="entry name" value="CitMHS"/>
    <property type="match status" value="1"/>
</dbReference>
<feature type="transmembrane region" description="Helical" evidence="7">
    <location>
        <begin position="447"/>
        <end position="466"/>
    </location>
</feature>
<dbReference type="Gene3D" id="3.30.70.1450">
    <property type="entry name" value="Regulator of K+ conductance, C-terminal domain"/>
    <property type="match status" value="2"/>
</dbReference>
<dbReference type="InterPro" id="IPR031312">
    <property type="entry name" value="Na/sul_symport_CS"/>
</dbReference>
<dbReference type="GO" id="GO:0008324">
    <property type="term" value="F:monoatomic cation transmembrane transporter activity"/>
    <property type="evidence" value="ECO:0007669"/>
    <property type="project" value="InterPro"/>
</dbReference>
<dbReference type="SUPFAM" id="SSF116726">
    <property type="entry name" value="TrkA C-terminal domain-like"/>
    <property type="match status" value="2"/>
</dbReference>
<evidence type="ECO:0000313" key="10">
    <source>
        <dbReference type="Proteomes" id="UP000319732"/>
    </source>
</evidence>
<feature type="domain" description="RCK C-terminal" evidence="8">
    <location>
        <begin position="298"/>
        <end position="384"/>
    </location>
</feature>
<feature type="transmembrane region" description="Helical" evidence="7">
    <location>
        <begin position="570"/>
        <end position="590"/>
    </location>
</feature>
<dbReference type="OrthoDB" id="9809303at2"/>
<feature type="transmembrane region" description="Helical" evidence="7">
    <location>
        <begin position="503"/>
        <end position="522"/>
    </location>
</feature>
<feature type="transmembrane region" description="Helical" evidence="7">
    <location>
        <begin position="7"/>
        <end position="24"/>
    </location>
</feature>